<feature type="compositionally biased region" description="Polar residues" evidence="1">
    <location>
        <begin position="171"/>
        <end position="182"/>
    </location>
</feature>
<feature type="region of interest" description="Disordered" evidence="1">
    <location>
        <begin position="121"/>
        <end position="146"/>
    </location>
</feature>
<evidence type="ECO:0000313" key="3">
    <source>
        <dbReference type="Proteomes" id="UP000294933"/>
    </source>
</evidence>
<protein>
    <submittedName>
        <fullName evidence="2">Uncharacterized protein</fullName>
    </submittedName>
</protein>
<dbReference type="VEuPathDB" id="FungiDB:BD410DRAFT_790339"/>
<name>A0A4Y7PZZ8_9AGAM</name>
<gene>
    <name evidence="2" type="ORF">BD410DRAFT_790339</name>
</gene>
<evidence type="ECO:0000313" key="2">
    <source>
        <dbReference type="EMBL" id="TDL20977.1"/>
    </source>
</evidence>
<proteinExistence type="predicted"/>
<evidence type="ECO:0000256" key="1">
    <source>
        <dbReference type="SAM" id="MobiDB-lite"/>
    </source>
</evidence>
<reference evidence="2 3" key="1">
    <citation type="submission" date="2018-06" db="EMBL/GenBank/DDBJ databases">
        <title>A transcriptomic atlas of mushroom development highlights an independent origin of complex multicellularity.</title>
        <authorList>
            <consortium name="DOE Joint Genome Institute"/>
            <person name="Krizsan K."/>
            <person name="Almasi E."/>
            <person name="Merenyi Z."/>
            <person name="Sahu N."/>
            <person name="Viragh M."/>
            <person name="Koszo T."/>
            <person name="Mondo S."/>
            <person name="Kiss B."/>
            <person name="Balint B."/>
            <person name="Kues U."/>
            <person name="Barry K."/>
            <person name="Hegedus J.C."/>
            <person name="Henrissat B."/>
            <person name="Johnson J."/>
            <person name="Lipzen A."/>
            <person name="Ohm R."/>
            <person name="Nagy I."/>
            <person name="Pangilinan J."/>
            <person name="Yan J."/>
            <person name="Xiong Y."/>
            <person name="Grigoriev I.V."/>
            <person name="Hibbett D.S."/>
            <person name="Nagy L.G."/>
        </authorList>
    </citation>
    <scope>NUCLEOTIDE SEQUENCE [LARGE SCALE GENOMIC DNA]</scope>
    <source>
        <strain evidence="2 3">SZMC22713</strain>
    </source>
</reference>
<organism evidence="2 3">
    <name type="scientific">Rickenella mellea</name>
    <dbReference type="NCBI Taxonomy" id="50990"/>
    <lineage>
        <taxon>Eukaryota</taxon>
        <taxon>Fungi</taxon>
        <taxon>Dikarya</taxon>
        <taxon>Basidiomycota</taxon>
        <taxon>Agaricomycotina</taxon>
        <taxon>Agaricomycetes</taxon>
        <taxon>Hymenochaetales</taxon>
        <taxon>Rickenellaceae</taxon>
        <taxon>Rickenella</taxon>
    </lineage>
</organism>
<dbReference type="EMBL" id="ML170184">
    <property type="protein sequence ID" value="TDL20977.1"/>
    <property type="molecule type" value="Genomic_DNA"/>
</dbReference>
<keyword evidence="3" id="KW-1185">Reference proteome</keyword>
<sequence length="268" mass="30182">MSARPPPKLLGDRGARAIIRNFMASCPLEGRTDRLRTLAERYEVKVGIVSRIVKNRYGPPDDLSLDQYYIEKGIQADLRAQAEEDEQNVLNTVTPNATSNEFGTQFREADTETLVMRPLLVPSQGQKRVRSEEHDSDVTLGSDPSADCLSVQSRSIPWPWEEVEQEDETKSPLTVRQRSPTRISPPAKKARKEDRNFSSFLEEMGLNRLAPAFEEAGFATAEELEAFLAYPKTRREQVSEKLLVAKSINLKDWADFNTAVDIALGDSR</sequence>
<dbReference type="Proteomes" id="UP000294933">
    <property type="component" value="Unassembled WGS sequence"/>
</dbReference>
<feature type="region of interest" description="Disordered" evidence="1">
    <location>
        <begin position="159"/>
        <end position="194"/>
    </location>
</feature>
<dbReference type="AlphaFoldDB" id="A0A4Y7PZZ8"/>
<accession>A0A4Y7PZZ8</accession>